<evidence type="ECO:0000313" key="2">
    <source>
        <dbReference type="EMBL" id="UYM15299.1"/>
    </source>
</evidence>
<feature type="transmembrane region" description="Helical" evidence="1">
    <location>
        <begin position="150"/>
        <end position="174"/>
    </location>
</feature>
<sequence length="303" mass="35828">MTSIFNRLFNKFVFEETTSKSILTEDFGHFPPYPLKCDSVVENKVKVLGKNTITGRFQILKITLKILKSMFNTENKDFLINSCRDHLAEGFDKDYPGFRDKVDSDNKSFLVCILYKFVFEQAFSDFRVKVDGYVKNSFVKKLLYFLYYSLYKIVFFLTMLLASPLFLCVFVFIACKFVSKIFGKFFSPNYKPDAAGFFIREKMDGFDSIFVSKERYKSIRLLLLAHENIHVLQMNKEKHVPHFDFIKQSMGIEIRESCFKDMPQIKERENNIKEFEYLASKVEVEAFLHEEIKTIYFFLKSCR</sequence>
<name>A0ABY6GRB8_9GAMM</name>
<keyword evidence="1" id="KW-0472">Membrane</keyword>
<dbReference type="RefSeq" id="WP_262597240.1">
    <property type="nucleotide sequence ID" value="NZ_CP103300.1"/>
</dbReference>
<accession>A0ABY6GRB8</accession>
<dbReference type="EMBL" id="CP103300">
    <property type="protein sequence ID" value="UYM15299.1"/>
    <property type="molecule type" value="Genomic_DNA"/>
</dbReference>
<organism evidence="2 3">
    <name type="scientific">Endozoicomonas euniceicola</name>
    <dbReference type="NCBI Taxonomy" id="1234143"/>
    <lineage>
        <taxon>Bacteria</taxon>
        <taxon>Pseudomonadati</taxon>
        <taxon>Pseudomonadota</taxon>
        <taxon>Gammaproteobacteria</taxon>
        <taxon>Oceanospirillales</taxon>
        <taxon>Endozoicomonadaceae</taxon>
        <taxon>Endozoicomonas</taxon>
    </lineage>
</organism>
<keyword evidence="1" id="KW-0812">Transmembrane</keyword>
<evidence type="ECO:0000256" key="1">
    <source>
        <dbReference type="SAM" id="Phobius"/>
    </source>
</evidence>
<gene>
    <name evidence="2" type="ORF">NX720_20965</name>
</gene>
<dbReference type="Proteomes" id="UP001163255">
    <property type="component" value="Chromosome"/>
</dbReference>
<reference evidence="2" key="1">
    <citation type="submission" date="2022-10" db="EMBL/GenBank/DDBJ databases">
        <title>Completed Genome Sequence of two octocoral isolated bacterium, Endozoicomonas euniceicola EF212T and Endozoicomonas gorgoniicola PS125T.</title>
        <authorList>
            <person name="Chiou Y.-J."/>
            <person name="Chen Y.-H."/>
        </authorList>
    </citation>
    <scope>NUCLEOTIDE SEQUENCE</scope>
    <source>
        <strain evidence="2">EF212</strain>
    </source>
</reference>
<protein>
    <submittedName>
        <fullName evidence="2">Uncharacterized protein</fullName>
    </submittedName>
</protein>
<keyword evidence="3" id="KW-1185">Reference proteome</keyword>
<evidence type="ECO:0000313" key="3">
    <source>
        <dbReference type="Proteomes" id="UP001163255"/>
    </source>
</evidence>
<proteinExistence type="predicted"/>
<keyword evidence="1" id="KW-1133">Transmembrane helix</keyword>